<dbReference type="STRING" id="240303.SAMN05421677_11193"/>
<sequence length="326" mass="37185">MFEHYSVLKSETIQHLDLDPEGIYVDCTLGGGGHSEAIAKALEGKGRLISFDQDEVALKAAKDRLEEYQDRITFVHANFRQLEEKLAELEVTEVDGIIYDLGVSSPQLDVEERGFSYHQDAPLDMRMNQEAELSAKEVVNEWPYEDLVRIFFKYGEEKFSKQIARKIEAAREEKTIETTGELVELIKEGIPAPARRKGGHPGKRVFQAIRIAVNDELGAFQDSLHQAARVVGIGGRIAVITFHSLEDRLCKQAFKKWSTNPPLPKNIPMIPEDKQPPFQLVSRKPIVADESELEENRRSRSAKLRIVEKVKPWNKEFEFNEGWKQT</sequence>
<comment type="catalytic activity">
    <reaction evidence="7">
        <text>cytidine(1402) in 16S rRNA + S-adenosyl-L-methionine = N(4)-methylcytidine(1402) in 16S rRNA + S-adenosyl-L-homocysteine + H(+)</text>
        <dbReference type="Rhea" id="RHEA:42928"/>
        <dbReference type="Rhea" id="RHEA-COMP:10286"/>
        <dbReference type="Rhea" id="RHEA-COMP:10287"/>
        <dbReference type="ChEBI" id="CHEBI:15378"/>
        <dbReference type="ChEBI" id="CHEBI:57856"/>
        <dbReference type="ChEBI" id="CHEBI:59789"/>
        <dbReference type="ChEBI" id="CHEBI:74506"/>
        <dbReference type="ChEBI" id="CHEBI:82748"/>
        <dbReference type="EC" id="2.1.1.199"/>
    </reaction>
</comment>
<dbReference type="FunFam" id="1.10.150.170:FF:000001">
    <property type="entry name" value="Ribosomal RNA small subunit methyltransferase H"/>
    <property type="match status" value="1"/>
</dbReference>
<dbReference type="Gene3D" id="3.40.50.150">
    <property type="entry name" value="Vaccinia Virus protein VP39"/>
    <property type="match status" value="1"/>
</dbReference>
<evidence type="ECO:0000256" key="1">
    <source>
        <dbReference type="ARBA" id="ARBA00010396"/>
    </source>
</evidence>
<gene>
    <name evidence="7" type="primary">rsmH</name>
    <name evidence="9" type="ORF">SAMN05421677_11193</name>
</gene>
<dbReference type="OrthoDB" id="9806637at2"/>
<evidence type="ECO:0000256" key="2">
    <source>
        <dbReference type="ARBA" id="ARBA00022490"/>
    </source>
</evidence>
<keyword evidence="3 7" id="KW-0698">rRNA processing</keyword>
<dbReference type="SUPFAM" id="SSF53335">
    <property type="entry name" value="S-adenosyl-L-methionine-dependent methyltransferases"/>
    <property type="match status" value="1"/>
</dbReference>
<evidence type="ECO:0000256" key="4">
    <source>
        <dbReference type="ARBA" id="ARBA00022603"/>
    </source>
</evidence>
<organism evidence="9 10">
    <name type="scientific">Halobacillus aidingensis</name>
    <dbReference type="NCBI Taxonomy" id="240303"/>
    <lineage>
        <taxon>Bacteria</taxon>
        <taxon>Bacillati</taxon>
        <taxon>Bacillota</taxon>
        <taxon>Bacilli</taxon>
        <taxon>Bacillales</taxon>
        <taxon>Bacillaceae</taxon>
        <taxon>Halobacillus</taxon>
    </lineage>
</organism>
<comment type="function">
    <text evidence="7">Specifically methylates the N4 position of cytidine in position 1402 (C1402) of 16S rRNA.</text>
</comment>
<dbReference type="EC" id="2.1.1.199" evidence="7"/>
<keyword evidence="2 7" id="KW-0963">Cytoplasm</keyword>
<dbReference type="Pfam" id="PF01795">
    <property type="entry name" value="Methyltransf_5"/>
    <property type="match status" value="1"/>
</dbReference>
<feature type="binding site" evidence="7">
    <location>
        <position position="107"/>
    </location>
    <ligand>
        <name>S-adenosyl-L-methionine</name>
        <dbReference type="ChEBI" id="CHEBI:59789"/>
    </ligand>
</feature>
<proteinExistence type="inferred from homology"/>
<dbReference type="GO" id="GO:0071424">
    <property type="term" value="F:rRNA (cytosine-N4-)-methyltransferase activity"/>
    <property type="evidence" value="ECO:0007669"/>
    <property type="project" value="UniProtKB-UniRule"/>
</dbReference>
<keyword evidence="10" id="KW-1185">Reference proteome</keyword>
<dbReference type="PIRSF" id="PIRSF004486">
    <property type="entry name" value="MraW"/>
    <property type="match status" value="1"/>
</dbReference>
<dbReference type="Gene3D" id="1.10.150.170">
    <property type="entry name" value="Putative methyltransferase TM0872, insert domain"/>
    <property type="match status" value="1"/>
</dbReference>
<dbReference type="CDD" id="cd02440">
    <property type="entry name" value="AdoMet_MTases"/>
    <property type="match status" value="1"/>
</dbReference>
<keyword evidence="6 7" id="KW-0949">S-adenosyl-L-methionine</keyword>
<dbReference type="InterPro" id="IPR029063">
    <property type="entry name" value="SAM-dependent_MTases_sf"/>
</dbReference>
<dbReference type="InterPro" id="IPR023397">
    <property type="entry name" value="SAM-dep_MeTrfase_MraW_recog"/>
</dbReference>
<dbReference type="GO" id="GO:0070475">
    <property type="term" value="P:rRNA base methylation"/>
    <property type="evidence" value="ECO:0007669"/>
    <property type="project" value="UniProtKB-UniRule"/>
</dbReference>
<feature type="binding site" evidence="7">
    <location>
        <begin position="32"/>
        <end position="34"/>
    </location>
    <ligand>
        <name>S-adenosyl-L-methionine</name>
        <dbReference type="ChEBI" id="CHEBI:59789"/>
    </ligand>
</feature>
<dbReference type="HAMAP" id="MF_01007">
    <property type="entry name" value="16SrRNA_methyltr_H"/>
    <property type="match status" value="1"/>
</dbReference>
<feature type="binding site" evidence="7">
    <location>
        <position position="79"/>
    </location>
    <ligand>
        <name>S-adenosyl-L-methionine</name>
        <dbReference type="ChEBI" id="CHEBI:59789"/>
    </ligand>
</feature>
<comment type="subcellular location">
    <subcellularLocation>
        <location evidence="7">Cytoplasm</location>
    </subcellularLocation>
</comment>
<feature type="coiled-coil region" evidence="8">
    <location>
        <begin position="51"/>
        <end position="92"/>
    </location>
</feature>
<keyword evidence="4 7" id="KW-0489">Methyltransferase</keyword>
<dbReference type="InterPro" id="IPR002903">
    <property type="entry name" value="RsmH"/>
</dbReference>
<dbReference type="SUPFAM" id="SSF81799">
    <property type="entry name" value="Putative methyltransferase TM0872, insert domain"/>
    <property type="match status" value="1"/>
</dbReference>
<evidence type="ECO:0000256" key="8">
    <source>
        <dbReference type="SAM" id="Coils"/>
    </source>
</evidence>
<dbReference type="PANTHER" id="PTHR11265">
    <property type="entry name" value="S-ADENOSYL-METHYLTRANSFERASE MRAW"/>
    <property type="match status" value="1"/>
</dbReference>
<dbReference type="NCBIfam" id="TIGR00006">
    <property type="entry name" value="16S rRNA (cytosine(1402)-N(4))-methyltransferase RsmH"/>
    <property type="match status" value="1"/>
</dbReference>
<comment type="similarity">
    <text evidence="1 7">Belongs to the methyltransferase superfamily. RsmH family.</text>
</comment>
<protein>
    <recommendedName>
        <fullName evidence="7">Ribosomal RNA small subunit methyltransferase H</fullName>
        <ecNumber evidence="7">2.1.1.199</ecNumber>
    </recommendedName>
    <alternativeName>
        <fullName evidence="7">16S rRNA m(4)C1402 methyltransferase</fullName>
    </alternativeName>
    <alternativeName>
        <fullName evidence="7">rRNA (cytosine-N(4)-)-methyltransferase RsmH</fullName>
    </alternativeName>
</protein>
<feature type="binding site" evidence="7">
    <location>
        <position position="100"/>
    </location>
    <ligand>
        <name>S-adenosyl-L-methionine</name>
        <dbReference type="ChEBI" id="CHEBI:59789"/>
    </ligand>
</feature>
<evidence type="ECO:0000313" key="9">
    <source>
        <dbReference type="EMBL" id="SDP07218.1"/>
    </source>
</evidence>
<evidence type="ECO:0000256" key="7">
    <source>
        <dbReference type="HAMAP-Rule" id="MF_01007"/>
    </source>
</evidence>
<dbReference type="RefSeq" id="WP_089652805.1">
    <property type="nucleotide sequence ID" value="NZ_FNIZ01000011.1"/>
</dbReference>
<dbReference type="AlphaFoldDB" id="A0A1H0PRQ2"/>
<dbReference type="EMBL" id="FNIZ01000011">
    <property type="protein sequence ID" value="SDP07218.1"/>
    <property type="molecule type" value="Genomic_DNA"/>
</dbReference>
<feature type="binding site" evidence="7">
    <location>
        <position position="52"/>
    </location>
    <ligand>
        <name>S-adenosyl-L-methionine</name>
        <dbReference type="ChEBI" id="CHEBI:59789"/>
    </ligand>
</feature>
<dbReference type="PANTHER" id="PTHR11265:SF0">
    <property type="entry name" value="12S RRNA N4-METHYLCYTIDINE METHYLTRANSFERASE"/>
    <property type="match status" value="1"/>
</dbReference>
<evidence type="ECO:0000256" key="5">
    <source>
        <dbReference type="ARBA" id="ARBA00022679"/>
    </source>
</evidence>
<evidence type="ECO:0000313" key="10">
    <source>
        <dbReference type="Proteomes" id="UP000198860"/>
    </source>
</evidence>
<name>A0A1H0PRQ2_HALAD</name>
<evidence type="ECO:0000256" key="3">
    <source>
        <dbReference type="ARBA" id="ARBA00022552"/>
    </source>
</evidence>
<evidence type="ECO:0000256" key="6">
    <source>
        <dbReference type="ARBA" id="ARBA00022691"/>
    </source>
</evidence>
<dbReference type="GO" id="GO:0005737">
    <property type="term" value="C:cytoplasm"/>
    <property type="evidence" value="ECO:0007669"/>
    <property type="project" value="UniProtKB-SubCell"/>
</dbReference>
<keyword evidence="8" id="KW-0175">Coiled coil</keyword>
<accession>A0A1H0PRQ2</accession>
<keyword evidence="5 7" id="KW-0808">Transferase</keyword>
<dbReference type="Proteomes" id="UP000198860">
    <property type="component" value="Unassembled WGS sequence"/>
</dbReference>
<reference evidence="10" key="1">
    <citation type="submission" date="2016-10" db="EMBL/GenBank/DDBJ databases">
        <authorList>
            <person name="Varghese N."/>
            <person name="Submissions S."/>
        </authorList>
    </citation>
    <scope>NUCLEOTIDE SEQUENCE [LARGE SCALE GENOMIC DNA]</scope>
    <source>
        <strain evidence="10">CGMCC 1.3703</strain>
    </source>
</reference>